<protein>
    <submittedName>
        <fullName evidence="1">Uncharacterized protein</fullName>
    </submittedName>
</protein>
<dbReference type="EMBL" id="JBJUIK010000006">
    <property type="protein sequence ID" value="KAL3526093.1"/>
    <property type="molecule type" value="Genomic_DNA"/>
</dbReference>
<evidence type="ECO:0000313" key="2">
    <source>
        <dbReference type="Proteomes" id="UP001630127"/>
    </source>
</evidence>
<comment type="caution">
    <text evidence="1">The sequence shown here is derived from an EMBL/GenBank/DDBJ whole genome shotgun (WGS) entry which is preliminary data.</text>
</comment>
<evidence type="ECO:0000313" key="1">
    <source>
        <dbReference type="EMBL" id="KAL3526093.1"/>
    </source>
</evidence>
<sequence length="99" mass="11520">MQSLLNSWWLWGLGGVFEPVGKVARSLNHEWSFGVSIAEYQYVEDSATLASSLYNQVLNLNFLSLIHYLKITVGYLQPFLLLKEFFFHFFFPGFLSVYK</sequence>
<name>A0ABD3A3I9_9GENT</name>
<dbReference type="AlphaFoldDB" id="A0ABD3A3I9"/>
<proteinExistence type="predicted"/>
<organism evidence="1 2">
    <name type="scientific">Cinchona calisaya</name>
    <dbReference type="NCBI Taxonomy" id="153742"/>
    <lineage>
        <taxon>Eukaryota</taxon>
        <taxon>Viridiplantae</taxon>
        <taxon>Streptophyta</taxon>
        <taxon>Embryophyta</taxon>
        <taxon>Tracheophyta</taxon>
        <taxon>Spermatophyta</taxon>
        <taxon>Magnoliopsida</taxon>
        <taxon>eudicotyledons</taxon>
        <taxon>Gunneridae</taxon>
        <taxon>Pentapetalae</taxon>
        <taxon>asterids</taxon>
        <taxon>lamiids</taxon>
        <taxon>Gentianales</taxon>
        <taxon>Rubiaceae</taxon>
        <taxon>Cinchonoideae</taxon>
        <taxon>Cinchoneae</taxon>
        <taxon>Cinchona</taxon>
    </lineage>
</organism>
<gene>
    <name evidence="1" type="ORF">ACH5RR_014465</name>
</gene>
<keyword evidence="2" id="KW-1185">Reference proteome</keyword>
<accession>A0ABD3A3I9</accession>
<reference evidence="1 2" key="1">
    <citation type="submission" date="2024-11" db="EMBL/GenBank/DDBJ databases">
        <title>A near-complete genome assembly of Cinchona calisaya.</title>
        <authorList>
            <person name="Lian D.C."/>
            <person name="Zhao X.W."/>
            <person name="Wei L."/>
        </authorList>
    </citation>
    <scope>NUCLEOTIDE SEQUENCE [LARGE SCALE GENOMIC DNA]</scope>
    <source>
        <tissue evidence="1">Nenye</tissue>
    </source>
</reference>
<dbReference type="Proteomes" id="UP001630127">
    <property type="component" value="Unassembled WGS sequence"/>
</dbReference>